<accession>A0A5N6L2M2</accession>
<organism evidence="1 2">
    <name type="scientific">Carpinus fangiana</name>
    <dbReference type="NCBI Taxonomy" id="176857"/>
    <lineage>
        <taxon>Eukaryota</taxon>
        <taxon>Viridiplantae</taxon>
        <taxon>Streptophyta</taxon>
        <taxon>Embryophyta</taxon>
        <taxon>Tracheophyta</taxon>
        <taxon>Spermatophyta</taxon>
        <taxon>Magnoliopsida</taxon>
        <taxon>eudicotyledons</taxon>
        <taxon>Gunneridae</taxon>
        <taxon>Pentapetalae</taxon>
        <taxon>rosids</taxon>
        <taxon>fabids</taxon>
        <taxon>Fagales</taxon>
        <taxon>Betulaceae</taxon>
        <taxon>Carpinus</taxon>
    </lineage>
</organism>
<evidence type="ECO:0000313" key="2">
    <source>
        <dbReference type="Proteomes" id="UP000327013"/>
    </source>
</evidence>
<name>A0A5N6L2M2_9ROSI</name>
<dbReference type="AlphaFoldDB" id="A0A5N6L2M2"/>
<comment type="caution">
    <text evidence="1">The sequence shown here is derived from an EMBL/GenBank/DDBJ whole genome shotgun (WGS) entry which is preliminary data.</text>
</comment>
<proteinExistence type="predicted"/>
<reference evidence="1 2" key="1">
    <citation type="submission" date="2019-06" db="EMBL/GenBank/DDBJ databases">
        <title>A chromosomal-level reference genome of Carpinus fangiana (Coryloideae, Betulaceae).</title>
        <authorList>
            <person name="Yang X."/>
            <person name="Wang Z."/>
            <person name="Zhang L."/>
            <person name="Hao G."/>
            <person name="Liu J."/>
            <person name="Yang Y."/>
        </authorList>
    </citation>
    <scope>NUCLEOTIDE SEQUENCE [LARGE SCALE GENOMIC DNA]</scope>
    <source>
        <strain evidence="1">Cfa_2016G</strain>
        <tissue evidence="1">Leaf</tissue>
    </source>
</reference>
<dbReference type="EMBL" id="VIBQ01000074">
    <property type="protein sequence ID" value="KAB8616621.1"/>
    <property type="molecule type" value="Genomic_DNA"/>
</dbReference>
<sequence length="74" mass="7983">MPRGAAVVFRRRSGCVRRCGRRAVGGRQVDWPRRLDGLRQEGDVACGDGAEGFGEGDGVDCHACRRGEHGDGAW</sequence>
<keyword evidence="2" id="KW-1185">Reference proteome</keyword>
<dbReference type="Proteomes" id="UP000327013">
    <property type="component" value="Unassembled WGS sequence"/>
</dbReference>
<protein>
    <submittedName>
        <fullName evidence="1">Uncharacterized protein</fullName>
    </submittedName>
</protein>
<gene>
    <name evidence="1" type="ORF">FH972_025957</name>
</gene>
<evidence type="ECO:0000313" key="1">
    <source>
        <dbReference type="EMBL" id="KAB8616621.1"/>
    </source>
</evidence>